<sequence>MPLSSARLLIALLLHEQHRVEPAGVPVRYPFPPPAERHLVRAATALAAGRSKGALRELRQSEHDPTDPDHEAVHEALYLAALALDRNWSPDDAGLLWPEPAGPPTSSPLTAWTAQMIVRQRHDLLAPTSAVICVLAAEVIPVIRMARARLLAA</sequence>
<reference evidence="1 2" key="1">
    <citation type="submission" date="2019-04" db="EMBL/GenBank/DDBJ databases">
        <title>Draft genome sequences for three unisolated Alnus-infective Frankia Sp+ strains, AgTrS, AiOr and AvVan, the first sequenced Frankia strains able to sporulate in-planta.</title>
        <authorList>
            <person name="Bethencourt L."/>
            <person name="Vautrin F."/>
            <person name="Taib N."/>
            <person name="Dubost A."/>
            <person name="Castro-Garcia L."/>
            <person name="Imbaud O."/>
            <person name="Abrouk D."/>
            <person name="Fournier P."/>
            <person name="Briolay J."/>
            <person name="Nguyen A."/>
            <person name="Normand P."/>
            <person name="Fernandez M.P."/>
            <person name="Brochier-Armanet C."/>
            <person name="Herrera-Belaroussi A."/>
        </authorList>
    </citation>
    <scope>NUCLEOTIDE SEQUENCE [LARGE SCALE GENOMIC DNA]</scope>
    <source>
        <strain evidence="1 2">AvVan</strain>
    </source>
</reference>
<feature type="non-terminal residue" evidence="1">
    <location>
        <position position="153"/>
    </location>
</feature>
<gene>
    <name evidence="1" type="ORF">E7Y31_16305</name>
</gene>
<protein>
    <submittedName>
        <fullName evidence="1">Uncharacterized protein</fullName>
    </submittedName>
</protein>
<proteinExistence type="predicted"/>
<comment type="caution">
    <text evidence="1">The sequence shown here is derived from an EMBL/GenBank/DDBJ whole genome shotgun (WGS) entry which is preliminary data.</text>
</comment>
<accession>A0A4S5EC69</accession>
<evidence type="ECO:0000313" key="2">
    <source>
        <dbReference type="Proteomes" id="UP000305282"/>
    </source>
</evidence>
<name>A0A4S5EC69_9ACTN</name>
<organism evidence="1 2">
    <name type="scientific">Candidatus Frankia alpina</name>
    <dbReference type="NCBI Taxonomy" id="2699483"/>
    <lineage>
        <taxon>Bacteria</taxon>
        <taxon>Bacillati</taxon>
        <taxon>Actinomycetota</taxon>
        <taxon>Actinomycetes</taxon>
        <taxon>Frankiales</taxon>
        <taxon>Frankiaceae</taxon>
        <taxon>Frankia</taxon>
    </lineage>
</organism>
<dbReference type="Proteomes" id="UP000305282">
    <property type="component" value="Unassembled WGS sequence"/>
</dbReference>
<dbReference type="AlphaFoldDB" id="A0A4S5EC69"/>
<keyword evidence="2" id="KW-1185">Reference proteome</keyword>
<evidence type="ECO:0000313" key="1">
    <source>
        <dbReference type="EMBL" id="THJ69354.1"/>
    </source>
</evidence>
<dbReference type="EMBL" id="SSXH01000457">
    <property type="protein sequence ID" value="THJ69354.1"/>
    <property type="molecule type" value="Genomic_DNA"/>
</dbReference>